<dbReference type="SMART" id="SM00421">
    <property type="entry name" value="HTH_LUXR"/>
    <property type="match status" value="1"/>
</dbReference>
<dbReference type="Pfam" id="PF03472">
    <property type="entry name" value="Autoind_bind"/>
    <property type="match status" value="1"/>
</dbReference>
<dbReference type="InterPro" id="IPR016032">
    <property type="entry name" value="Sig_transdc_resp-reg_C-effctor"/>
</dbReference>
<accession>A0A084UB18</accession>
<comment type="caution">
    <text evidence="5">The sequence shown here is derived from an EMBL/GenBank/DDBJ whole genome shotgun (WGS) entry which is preliminary data.</text>
</comment>
<evidence type="ECO:0000256" key="3">
    <source>
        <dbReference type="ARBA" id="ARBA00023163"/>
    </source>
</evidence>
<dbReference type="GO" id="GO:0003677">
    <property type="term" value="F:DNA binding"/>
    <property type="evidence" value="ECO:0007669"/>
    <property type="project" value="UniProtKB-KW"/>
</dbReference>
<dbReference type="Gene3D" id="1.10.10.10">
    <property type="entry name" value="Winged helix-like DNA-binding domain superfamily/Winged helix DNA-binding domain"/>
    <property type="match status" value="1"/>
</dbReference>
<name>A0A084UB18_9HYPH</name>
<dbReference type="Pfam" id="PF00196">
    <property type="entry name" value="GerE"/>
    <property type="match status" value="1"/>
</dbReference>
<dbReference type="OrthoDB" id="3170288at2"/>
<dbReference type="PATRIC" id="fig|472175.3.peg.1191"/>
<dbReference type="GO" id="GO:0006355">
    <property type="term" value="P:regulation of DNA-templated transcription"/>
    <property type="evidence" value="ECO:0007669"/>
    <property type="project" value="InterPro"/>
</dbReference>
<keyword evidence="1" id="KW-0805">Transcription regulation</keyword>
<keyword evidence="3" id="KW-0804">Transcription</keyword>
<reference evidence="5 6" key="1">
    <citation type="submission" date="2014-05" db="EMBL/GenBank/DDBJ databases">
        <title>Draft Genome Sequence of Nitratireductor basaltis Strain UMTGB225, A Marine Bacterium Isolated from Green Barrel Tunicate.</title>
        <authorList>
            <person name="Gan H.Y."/>
        </authorList>
    </citation>
    <scope>NUCLEOTIDE SEQUENCE [LARGE SCALE GENOMIC DNA]</scope>
    <source>
        <strain evidence="5 6">UMTGB225</strain>
    </source>
</reference>
<dbReference type="PANTHER" id="PTHR44688:SF16">
    <property type="entry name" value="DNA-BINDING TRANSCRIPTIONAL ACTIVATOR DEVR_DOSR"/>
    <property type="match status" value="1"/>
</dbReference>
<evidence type="ECO:0000313" key="5">
    <source>
        <dbReference type="EMBL" id="KFB10154.1"/>
    </source>
</evidence>
<dbReference type="PROSITE" id="PS00622">
    <property type="entry name" value="HTH_LUXR_1"/>
    <property type="match status" value="1"/>
</dbReference>
<dbReference type="RefSeq" id="WP_051913819.1">
    <property type="nucleotide sequence ID" value="NZ_JMQM01000001.1"/>
</dbReference>
<dbReference type="AlphaFoldDB" id="A0A084UB18"/>
<dbReference type="eggNOG" id="COG2771">
    <property type="taxonomic scope" value="Bacteria"/>
</dbReference>
<dbReference type="InterPro" id="IPR005143">
    <property type="entry name" value="TF_LuxR_autoind-bd_dom"/>
</dbReference>
<feature type="domain" description="HTH luxR-type" evidence="4">
    <location>
        <begin position="159"/>
        <end position="224"/>
    </location>
</feature>
<dbReference type="InterPro" id="IPR036693">
    <property type="entry name" value="TF_LuxR_autoind-bd_dom_sf"/>
</dbReference>
<keyword evidence="6" id="KW-1185">Reference proteome</keyword>
<dbReference type="InterPro" id="IPR000792">
    <property type="entry name" value="Tscrpt_reg_LuxR_C"/>
</dbReference>
<dbReference type="SUPFAM" id="SSF75516">
    <property type="entry name" value="Pheromone-binding domain of LuxR-like quorum-sensing transcription factors"/>
    <property type="match status" value="1"/>
</dbReference>
<dbReference type="PROSITE" id="PS50043">
    <property type="entry name" value="HTH_LUXR_2"/>
    <property type="match status" value="1"/>
</dbReference>
<evidence type="ECO:0000313" key="6">
    <source>
        <dbReference type="Proteomes" id="UP000053675"/>
    </source>
</evidence>
<dbReference type="SUPFAM" id="SSF46894">
    <property type="entry name" value="C-terminal effector domain of the bipartite response regulators"/>
    <property type="match status" value="1"/>
</dbReference>
<dbReference type="EMBL" id="JMQM01000001">
    <property type="protein sequence ID" value="KFB10154.1"/>
    <property type="molecule type" value="Genomic_DNA"/>
</dbReference>
<evidence type="ECO:0000259" key="4">
    <source>
        <dbReference type="PROSITE" id="PS50043"/>
    </source>
</evidence>
<dbReference type="PRINTS" id="PR00038">
    <property type="entry name" value="HTHLUXR"/>
</dbReference>
<sequence length="228" mass="25326">MPIVSAGGQDAQTALESLTASPAILHASYQLNPINPLPLAAPLTRTTFPPEWITRYVIRDFLMLDPVVAYGFSSPTPFYWHEMELEPRQLEFMADAVAHGIGQDGFVIPVMEFGRRGMLAVTTNLPRKEWIAAVDELRDELGEMAHRIHRLLCQSDDAGDASPRVLAKRERECLAWVANGLDAEAIARKLALSSYTVRGYLRAAREKLGCRTLSQAVARAIQMKQIDP</sequence>
<gene>
    <name evidence="5" type="ORF">EL18_01184</name>
</gene>
<protein>
    <submittedName>
        <fullName evidence="5">Transcriptional regulator, LuxR family</fullName>
    </submittedName>
</protein>
<dbReference type="InterPro" id="IPR036388">
    <property type="entry name" value="WH-like_DNA-bd_sf"/>
</dbReference>
<evidence type="ECO:0000256" key="2">
    <source>
        <dbReference type="ARBA" id="ARBA00023125"/>
    </source>
</evidence>
<dbReference type="STRING" id="472175.EL18_01184"/>
<dbReference type="Gene3D" id="3.30.450.80">
    <property type="entry name" value="Transcription factor LuxR-like, autoinducer-binding domain"/>
    <property type="match status" value="1"/>
</dbReference>
<dbReference type="Proteomes" id="UP000053675">
    <property type="component" value="Unassembled WGS sequence"/>
</dbReference>
<organism evidence="5 6">
    <name type="scientific">Nitratireductor basaltis</name>
    <dbReference type="NCBI Taxonomy" id="472175"/>
    <lineage>
        <taxon>Bacteria</taxon>
        <taxon>Pseudomonadati</taxon>
        <taxon>Pseudomonadota</taxon>
        <taxon>Alphaproteobacteria</taxon>
        <taxon>Hyphomicrobiales</taxon>
        <taxon>Phyllobacteriaceae</taxon>
        <taxon>Nitratireductor</taxon>
    </lineage>
</organism>
<keyword evidence="2" id="KW-0238">DNA-binding</keyword>
<proteinExistence type="predicted"/>
<dbReference type="CDD" id="cd06170">
    <property type="entry name" value="LuxR_C_like"/>
    <property type="match status" value="1"/>
</dbReference>
<evidence type="ECO:0000256" key="1">
    <source>
        <dbReference type="ARBA" id="ARBA00023015"/>
    </source>
</evidence>
<dbReference type="PANTHER" id="PTHR44688">
    <property type="entry name" value="DNA-BINDING TRANSCRIPTIONAL ACTIVATOR DEVR_DOSR"/>
    <property type="match status" value="1"/>
</dbReference>